<feature type="transmembrane region" description="Helical" evidence="1">
    <location>
        <begin position="170"/>
        <end position="189"/>
    </location>
</feature>
<keyword evidence="3" id="KW-1185">Reference proteome</keyword>
<proteinExistence type="predicted"/>
<gene>
    <name evidence="2" type="ORF">NCTC13315_03027</name>
</gene>
<protein>
    <submittedName>
        <fullName evidence="2">Uncharacterized protein</fullName>
    </submittedName>
</protein>
<sequence>MIKTKLIKNKSSLSVFRDKYVALSHNQVDLDYFESSKVRIFFADSEENIIAGYCICSGPNYRTFLPLLPSKLKEVRQQCGFEHMPPHEITCLFIEEKRRKSAWVIYFFLVLSLDILRLPQGAFIFGTHGKNINNYFCLAFPKLILYDRLFVATKGKICDFWLRKGSKIHFFKALIVLSAVRAFFGNRALTRFRLWLDKRDKAKWVK</sequence>
<reference evidence="2 3" key="1">
    <citation type="submission" date="2018-06" db="EMBL/GenBank/DDBJ databases">
        <authorList>
            <consortium name="Pathogen Informatics"/>
            <person name="Doyle S."/>
        </authorList>
    </citation>
    <scope>NUCLEOTIDE SEQUENCE [LARGE SCALE GENOMIC DNA]</scope>
    <source>
        <strain evidence="2 3">NCTC13315</strain>
    </source>
</reference>
<dbReference type="Proteomes" id="UP000254968">
    <property type="component" value="Unassembled WGS sequence"/>
</dbReference>
<name>A0A378JPX4_9GAMM</name>
<keyword evidence="1" id="KW-1133">Transmembrane helix</keyword>
<evidence type="ECO:0000313" key="3">
    <source>
        <dbReference type="Proteomes" id="UP000254968"/>
    </source>
</evidence>
<evidence type="ECO:0000256" key="1">
    <source>
        <dbReference type="SAM" id="Phobius"/>
    </source>
</evidence>
<dbReference type="EMBL" id="UGNV01000004">
    <property type="protein sequence ID" value="STX55656.1"/>
    <property type="molecule type" value="Genomic_DNA"/>
</dbReference>
<accession>A0A378JPX4</accession>
<dbReference type="AlphaFoldDB" id="A0A378JPX4"/>
<feature type="transmembrane region" description="Helical" evidence="1">
    <location>
        <begin position="103"/>
        <end position="125"/>
    </location>
</feature>
<evidence type="ECO:0000313" key="2">
    <source>
        <dbReference type="EMBL" id="STX55656.1"/>
    </source>
</evidence>
<keyword evidence="1" id="KW-0472">Membrane</keyword>
<keyword evidence="1" id="KW-0812">Transmembrane</keyword>
<dbReference type="OrthoDB" id="5637377at2"/>
<dbReference type="RefSeq" id="WP_115304270.1">
    <property type="nucleotide sequence ID" value="NZ_CAAAHO010000012.1"/>
</dbReference>
<organism evidence="2 3">
    <name type="scientific">Legionella beliardensis</name>
    <dbReference type="NCBI Taxonomy" id="91822"/>
    <lineage>
        <taxon>Bacteria</taxon>
        <taxon>Pseudomonadati</taxon>
        <taxon>Pseudomonadota</taxon>
        <taxon>Gammaproteobacteria</taxon>
        <taxon>Legionellales</taxon>
        <taxon>Legionellaceae</taxon>
        <taxon>Legionella</taxon>
    </lineage>
</organism>